<dbReference type="GO" id="GO:0097720">
    <property type="term" value="P:calcineurin-mediated signaling"/>
    <property type="evidence" value="ECO:0007669"/>
    <property type="project" value="InterPro"/>
</dbReference>
<evidence type="ECO:0000256" key="2">
    <source>
        <dbReference type="ARBA" id="ARBA00001965"/>
    </source>
</evidence>
<comment type="catalytic activity">
    <reaction evidence="12 13">
        <text>O-phospho-L-threonyl-[protein] + H2O = L-threonyl-[protein] + phosphate</text>
        <dbReference type="Rhea" id="RHEA:47004"/>
        <dbReference type="Rhea" id="RHEA-COMP:11060"/>
        <dbReference type="Rhea" id="RHEA-COMP:11605"/>
        <dbReference type="ChEBI" id="CHEBI:15377"/>
        <dbReference type="ChEBI" id="CHEBI:30013"/>
        <dbReference type="ChEBI" id="CHEBI:43474"/>
        <dbReference type="ChEBI" id="CHEBI:61977"/>
        <dbReference type="EC" id="3.1.3.16"/>
    </reaction>
</comment>
<keyword evidence="17" id="KW-1185">Reference proteome</keyword>
<feature type="domain" description="Serine/threonine specific protein phosphatases" evidence="15">
    <location>
        <begin position="146"/>
        <end position="151"/>
    </location>
</feature>
<dbReference type="OrthoDB" id="5593063at2759"/>
<dbReference type="SUPFAM" id="SSF56300">
    <property type="entry name" value="Metallo-dependent phosphatases"/>
    <property type="match status" value="1"/>
</dbReference>
<evidence type="ECO:0000256" key="9">
    <source>
        <dbReference type="ARBA" id="ARBA00022912"/>
    </source>
</evidence>
<evidence type="ECO:0000256" key="5">
    <source>
        <dbReference type="ARBA" id="ARBA00022723"/>
    </source>
</evidence>
<protein>
    <recommendedName>
        <fullName evidence="13">Serine/threonine-protein phosphatase</fullName>
        <ecNumber evidence="13">3.1.3.16</ecNumber>
    </recommendedName>
</protein>
<comment type="cofactor">
    <cofactor evidence="2">
        <name>Fe(3+)</name>
        <dbReference type="ChEBI" id="CHEBI:29034"/>
    </cofactor>
</comment>
<organism evidence="16 17">
    <name type="scientific">Mycena venus</name>
    <dbReference type="NCBI Taxonomy" id="2733690"/>
    <lineage>
        <taxon>Eukaryota</taxon>
        <taxon>Fungi</taxon>
        <taxon>Dikarya</taxon>
        <taxon>Basidiomycota</taxon>
        <taxon>Agaricomycotina</taxon>
        <taxon>Agaricomycetes</taxon>
        <taxon>Agaricomycetidae</taxon>
        <taxon>Agaricales</taxon>
        <taxon>Marasmiineae</taxon>
        <taxon>Mycenaceae</taxon>
        <taxon>Mycena</taxon>
    </lineage>
</organism>
<evidence type="ECO:0000256" key="14">
    <source>
        <dbReference type="SAM" id="MobiDB-lite"/>
    </source>
</evidence>
<dbReference type="GO" id="GO:0033192">
    <property type="term" value="F:calmodulin-dependent protein phosphatase activity"/>
    <property type="evidence" value="ECO:0007669"/>
    <property type="project" value="InterPro"/>
</dbReference>
<dbReference type="Gene3D" id="3.60.21.10">
    <property type="match status" value="1"/>
</dbReference>
<keyword evidence="8" id="KW-0112">Calmodulin-binding</keyword>
<dbReference type="GO" id="GO:0005516">
    <property type="term" value="F:calmodulin binding"/>
    <property type="evidence" value="ECO:0007669"/>
    <property type="project" value="UniProtKB-KW"/>
</dbReference>
<name>A0A8H6Z0Q2_9AGAR</name>
<keyword evidence="10" id="KW-0408">Iron</keyword>
<dbReference type="EMBL" id="JACAZI010000002">
    <property type="protein sequence ID" value="KAF7368834.1"/>
    <property type="molecule type" value="Genomic_DNA"/>
</dbReference>
<evidence type="ECO:0000256" key="7">
    <source>
        <dbReference type="ARBA" id="ARBA00022833"/>
    </source>
</evidence>
<evidence type="ECO:0000256" key="12">
    <source>
        <dbReference type="ARBA" id="ARBA00048336"/>
    </source>
</evidence>
<proteinExistence type="inferred from homology"/>
<evidence type="ECO:0000259" key="15">
    <source>
        <dbReference type="PROSITE" id="PS00125"/>
    </source>
</evidence>
<gene>
    <name evidence="16" type="ORF">MVEN_00208600</name>
</gene>
<evidence type="ECO:0000256" key="4">
    <source>
        <dbReference type="ARBA" id="ARBA00011112"/>
    </source>
</evidence>
<evidence type="ECO:0000256" key="1">
    <source>
        <dbReference type="ARBA" id="ARBA00001947"/>
    </source>
</evidence>
<comment type="similarity">
    <text evidence="3">Belongs to the PPP phosphatase family. PP-2B subfamily.</text>
</comment>
<dbReference type="InterPro" id="IPR004843">
    <property type="entry name" value="Calcineurin-like_PHP"/>
</dbReference>
<feature type="region of interest" description="Disordered" evidence="14">
    <location>
        <begin position="516"/>
        <end position="571"/>
    </location>
</feature>
<keyword evidence="7" id="KW-0862">Zinc</keyword>
<dbReference type="GO" id="GO:0046872">
    <property type="term" value="F:metal ion binding"/>
    <property type="evidence" value="ECO:0007669"/>
    <property type="project" value="UniProtKB-KW"/>
</dbReference>
<dbReference type="SMART" id="SM00156">
    <property type="entry name" value="PP2Ac"/>
    <property type="match status" value="1"/>
</dbReference>
<evidence type="ECO:0000256" key="8">
    <source>
        <dbReference type="ARBA" id="ARBA00022860"/>
    </source>
</evidence>
<feature type="compositionally biased region" description="Basic and acidic residues" evidence="14">
    <location>
        <begin position="397"/>
        <end position="407"/>
    </location>
</feature>
<comment type="catalytic activity">
    <reaction evidence="11">
        <text>O-phospho-L-seryl-[protein] + H2O = L-seryl-[protein] + phosphate</text>
        <dbReference type="Rhea" id="RHEA:20629"/>
        <dbReference type="Rhea" id="RHEA-COMP:9863"/>
        <dbReference type="Rhea" id="RHEA-COMP:11604"/>
        <dbReference type="ChEBI" id="CHEBI:15377"/>
        <dbReference type="ChEBI" id="CHEBI:29999"/>
        <dbReference type="ChEBI" id="CHEBI:43474"/>
        <dbReference type="ChEBI" id="CHEBI:83421"/>
        <dbReference type="EC" id="3.1.3.16"/>
    </reaction>
</comment>
<evidence type="ECO:0000313" key="17">
    <source>
        <dbReference type="Proteomes" id="UP000620124"/>
    </source>
</evidence>
<accession>A0A8H6Z0Q2</accession>
<feature type="region of interest" description="Disordered" evidence="14">
    <location>
        <begin position="381"/>
        <end position="445"/>
    </location>
</feature>
<keyword evidence="6 13" id="KW-0378">Hydrolase</keyword>
<dbReference type="CDD" id="cd07416">
    <property type="entry name" value="MPP_PP2B"/>
    <property type="match status" value="1"/>
</dbReference>
<dbReference type="PROSITE" id="PS00125">
    <property type="entry name" value="SER_THR_PHOSPHATASE"/>
    <property type="match status" value="1"/>
</dbReference>
<comment type="caution">
    <text evidence="16">The sequence shown here is derived from an EMBL/GenBank/DDBJ whole genome shotgun (WGS) entry which is preliminary data.</text>
</comment>
<feature type="compositionally biased region" description="Acidic residues" evidence="14">
    <location>
        <begin position="381"/>
        <end position="396"/>
    </location>
</feature>
<dbReference type="InterPro" id="IPR006186">
    <property type="entry name" value="Ser/Thr-sp_prot-phosphatase"/>
</dbReference>
<sequence length="617" mass="68736">MDSLSTNTRDRPIKSVPQPATHRLSDAEFFAQDEFGASKPNVRILRDHFFREGRLTEEHALYILEHTTKLLSSEPNMVEVQGPVTICGDIHGQYYDLMKLFDVGGPLTDNAYLFLGDYVDRGCFGIECLLYLYTLKLWFPHKFTLLRGNHECQHLTEYFTFKRECLHKYSPRVYDACLTSFRALPVAALVDGRFFCVHGGLSPELVLLSDIQALNRFAEPGSRGLLCDLLWSDPIAGFGHEEERAVPPGTTFLHNATRGCSFFFTYAAACQFLERNGLLGIIRGHEAQDAGYTMHRKTPTKKFPSVITIFSAPNYLDVYHNRGAILKYANKNITIRQYNASPHPYWLPNFQNAFTWSLPFVGAKITEMLLAILSICSEEELESDSESDESELLEGEGEGRMAVDADGKPIQMPRKKRRKTLDADGDAEMRDRTARTLGLSTPEEVARRRQEIKSKIIAVGRMQRVFQLLREEAESASELVDAEAGESGVSGGLGVQRQIRQSIHNFEDANLDVATPSCVTNQDGAGRSRAGPTSKTNASPPSRLSPASPSGTPATSPLVPSMRIPGRDPTEGLNMEFLIKKTLDDTGNGDDVERLADRIAFRGGRVRPGGLKRHETV</sequence>
<keyword evidence="9" id="KW-0904">Protein phosphatase</keyword>
<dbReference type="PRINTS" id="PR00114">
    <property type="entry name" value="STPHPHTASE"/>
</dbReference>
<dbReference type="Proteomes" id="UP000620124">
    <property type="component" value="Unassembled WGS sequence"/>
</dbReference>
<reference evidence="16" key="1">
    <citation type="submission" date="2020-05" db="EMBL/GenBank/DDBJ databases">
        <title>Mycena genomes resolve the evolution of fungal bioluminescence.</title>
        <authorList>
            <person name="Tsai I.J."/>
        </authorList>
    </citation>
    <scope>NUCLEOTIDE SEQUENCE</scope>
    <source>
        <strain evidence="16">CCC161011</strain>
    </source>
</reference>
<dbReference type="AlphaFoldDB" id="A0A8H6Z0Q2"/>
<dbReference type="InterPro" id="IPR041751">
    <property type="entry name" value="MPP_PP2B"/>
</dbReference>
<evidence type="ECO:0000256" key="10">
    <source>
        <dbReference type="ARBA" id="ARBA00023004"/>
    </source>
</evidence>
<evidence type="ECO:0000256" key="3">
    <source>
        <dbReference type="ARBA" id="ARBA00009905"/>
    </source>
</evidence>
<comment type="cofactor">
    <cofactor evidence="1">
        <name>Zn(2+)</name>
        <dbReference type="ChEBI" id="CHEBI:29105"/>
    </cofactor>
</comment>
<dbReference type="InterPro" id="IPR029052">
    <property type="entry name" value="Metallo-depent_PP-like"/>
</dbReference>
<dbReference type="EC" id="3.1.3.16" evidence="13"/>
<dbReference type="PANTHER" id="PTHR45673">
    <property type="entry name" value="SERINE/THREONINE-PROTEIN PHOSPHATASE 2B CATALYTIC SUBUNIT 1-RELATED"/>
    <property type="match status" value="1"/>
</dbReference>
<dbReference type="Pfam" id="PF00149">
    <property type="entry name" value="Metallophos"/>
    <property type="match status" value="1"/>
</dbReference>
<evidence type="ECO:0000256" key="13">
    <source>
        <dbReference type="RuleBase" id="RU004273"/>
    </source>
</evidence>
<comment type="subunit">
    <text evidence="4">Composed of two components (A and B), the A component is the catalytic subunit and the B component confers calcium sensitivity.</text>
</comment>
<evidence type="ECO:0000313" key="16">
    <source>
        <dbReference type="EMBL" id="KAF7368834.1"/>
    </source>
</evidence>
<feature type="compositionally biased region" description="Low complexity" evidence="14">
    <location>
        <begin position="538"/>
        <end position="557"/>
    </location>
</feature>
<keyword evidence="5" id="KW-0479">Metal-binding</keyword>
<dbReference type="InterPro" id="IPR043360">
    <property type="entry name" value="PP2B"/>
</dbReference>
<evidence type="ECO:0000256" key="6">
    <source>
        <dbReference type="ARBA" id="ARBA00022801"/>
    </source>
</evidence>
<evidence type="ECO:0000256" key="11">
    <source>
        <dbReference type="ARBA" id="ARBA00047761"/>
    </source>
</evidence>